<dbReference type="STRING" id="93625.A0A409XKV3"/>
<protein>
    <submittedName>
        <fullName evidence="2">Uncharacterized protein</fullName>
    </submittedName>
</protein>
<comment type="caution">
    <text evidence="2">The sequence shown here is derived from an EMBL/GenBank/DDBJ whole genome shotgun (WGS) entry which is preliminary data.</text>
</comment>
<dbReference type="Proteomes" id="UP000283269">
    <property type="component" value="Unassembled WGS sequence"/>
</dbReference>
<gene>
    <name evidence="2" type="ORF">CVT25_014303</name>
</gene>
<evidence type="ECO:0000256" key="1">
    <source>
        <dbReference type="SAM" id="Phobius"/>
    </source>
</evidence>
<proteinExistence type="predicted"/>
<keyword evidence="1" id="KW-1133">Transmembrane helix</keyword>
<feature type="transmembrane region" description="Helical" evidence="1">
    <location>
        <begin position="12"/>
        <end position="34"/>
    </location>
</feature>
<dbReference type="AlphaFoldDB" id="A0A409XKV3"/>
<dbReference type="EMBL" id="NHYD01001350">
    <property type="protein sequence ID" value="PPQ91415.1"/>
    <property type="molecule type" value="Genomic_DNA"/>
</dbReference>
<name>A0A409XKV3_PSICY</name>
<organism evidence="2 3">
    <name type="scientific">Psilocybe cyanescens</name>
    <dbReference type="NCBI Taxonomy" id="93625"/>
    <lineage>
        <taxon>Eukaryota</taxon>
        <taxon>Fungi</taxon>
        <taxon>Dikarya</taxon>
        <taxon>Basidiomycota</taxon>
        <taxon>Agaricomycotina</taxon>
        <taxon>Agaricomycetes</taxon>
        <taxon>Agaricomycetidae</taxon>
        <taxon>Agaricales</taxon>
        <taxon>Agaricineae</taxon>
        <taxon>Strophariaceae</taxon>
        <taxon>Psilocybe</taxon>
    </lineage>
</organism>
<keyword evidence="3" id="KW-1185">Reference proteome</keyword>
<sequence length="223" mass="23162">MFNATLNRTIHILILVSVIVPILVRSQLITSLYVPGFDPQPLSANVIGVGSDGRTTWALHKGQPDATDTSSYVDFIGTATLVQGPNDIFLTYANPPAQLTLGEECTFSESTLAICTIVAQGSTATQTEVVSYLPIQGGGGPPFSGSTTPAPGFTTRSSTVKSAVSASSSTDMVSVSSDAVLPHTGVLPSTSASSLPSSSLSRTSARHWATFCVFVSLLFLFSA</sequence>
<evidence type="ECO:0000313" key="2">
    <source>
        <dbReference type="EMBL" id="PPQ91415.1"/>
    </source>
</evidence>
<dbReference type="InParanoid" id="A0A409XKV3"/>
<reference evidence="2 3" key="1">
    <citation type="journal article" date="2018" name="Evol. Lett.">
        <title>Horizontal gene cluster transfer increased hallucinogenic mushroom diversity.</title>
        <authorList>
            <person name="Reynolds H.T."/>
            <person name="Vijayakumar V."/>
            <person name="Gluck-Thaler E."/>
            <person name="Korotkin H.B."/>
            <person name="Matheny P.B."/>
            <person name="Slot J.C."/>
        </authorList>
    </citation>
    <scope>NUCLEOTIDE SEQUENCE [LARGE SCALE GENOMIC DNA]</scope>
    <source>
        <strain evidence="2 3">2631</strain>
    </source>
</reference>
<keyword evidence="1" id="KW-0812">Transmembrane</keyword>
<keyword evidence="1" id="KW-0472">Membrane</keyword>
<evidence type="ECO:0000313" key="3">
    <source>
        <dbReference type="Proteomes" id="UP000283269"/>
    </source>
</evidence>
<accession>A0A409XKV3</accession>
<dbReference type="OrthoDB" id="4991875at2759"/>